<reference evidence="2" key="2">
    <citation type="submission" date="2025-09" db="UniProtKB">
        <authorList>
            <consortium name="Ensembl"/>
        </authorList>
    </citation>
    <scope>IDENTIFICATION</scope>
</reference>
<dbReference type="InterPro" id="IPR011059">
    <property type="entry name" value="Metal-dep_hydrolase_composite"/>
</dbReference>
<evidence type="ECO:0000259" key="1">
    <source>
        <dbReference type="Pfam" id="PF01979"/>
    </source>
</evidence>
<dbReference type="PANTHER" id="PTHR43668">
    <property type="entry name" value="ALLANTOINASE"/>
    <property type="match status" value="1"/>
</dbReference>
<name>A0A3Q3K296_MONAL</name>
<keyword evidence="3" id="KW-1185">Reference proteome</keyword>
<dbReference type="InterPro" id="IPR032466">
    <property type="entry name" value="Metal_Hydrolase"/>
</dbReference>
<dbReference type="Ensembl" id="ENSMALT00000022471.1">
    <property type="protein sequence ID" value="ENSMALP00000022047.1"/>
    <property type="gene ID" value="ENSMALG00000015382.1"/>
</dbReference>
<dbReference type="SUPFAM" id="SSF51338">
    <property type="entry name" value="Composite domain of metallo-dependent hydrolases"/>
    <property type="match status" value="1"/>
</dbReference>
<dbReference type="Proteomes" id="UP000261600">
    <property type="component" value="Unplaced"/>
</dbReference>
<accession>A0A3Q3K296</accession>
<protein>
    <recommendedName>
        <fullName evidence="1">Amidohydrolase-related domain-containing protein</fullName>
    </recommendedName>
</protein>
<dbReference type="GO" id="GO:0006145">
    <property type="term" value="P:purine nucleobase catabolic process"/>
    <property type="evidence" value="ECO:0007669"/>
    <property type="project" value="TreeGrafter"/>
</dbReference>
<evidence type="ECO:0000313" key="2">
    <source>
        <dbReference type="Ensembl" id="ENSMALP00000022047.1"/>
    </source>
</evidence>
<dbReference type="GO" id="GO:0005737">
    <property type="term" value="C:cytoplasm"/>
    <property type="evidence" value="ECO:0007669"/>
    <property type="project" value="TreeGrafter"/>
</dbReference>
<dbReference type="STRING" id="43700.ENSMALP00000022047"/>
<feature type="domain" description="Amidohydrolase-related" evidence="1">
    <location>
        <begin position="337"/>
        <end position="415"/>
    </location>
</feature>
<reference evidence="2" key="1">
    <citation type="submission" date="2025-08" db="UniProtKB">
        <authorList>
            <consortium name="Ensembl"/>
        </authorList>
    </citation>
    <scope>IDENTIFICATION</scope>
</reference>
<proteinExistence type="predicted"/>
<dbReference type="Pfam" id="PF01979">
    <property type="entry name" value="Amidohydro_1"/>
    <property type="match status" value="1"/>
</dbReference>
<dbReference type="InterPro" id="IPR050138">
    <property type="entry name" value="DHOase/Allantoinase_Hydrolase"/>
</dbReference>
<dbReference type="InterPro" id="IPR006680">
    <property type="entry name" value="Amidohydro-rel"/>
</dbReference>
<dbReference type="AlphaFoldDB" id="A0A3Q3K296"/>
<organism evidence="2 3">
    <name type="scientific">Monopterus albus</name>
    <name type="common">Swamp eel</name>
    <dbReference type="NCBI Taxonomy" id="43700"/>
    <lineage>
        <taxon>Eukaryota</taxon>
        <taxon>Metazoa</taxon>
        <taxon>Chordata</taxon>
        <taxon>Craniata</taxon>
        <taxon>Vertebrata</taxon>
        <taxon>Euteleostomi</taxon>
        <taxon>Actinopterygii</taxon>
        <taxon>Neopterygii</taxon>
        <taxon>Teleostei</taxon>
        <taxon>Neoteleostei</taxon>
        <taxon>Acanthomorphata</taxon>
        <taxon>Anabantaria</taxon>
        <taxon>Synbranchiformes</taxon>
        <taxon>Synbranchidae</taxon>
        <taxon>Monopterus</taxon>
    </lineage>
</organism>
<sequence length="445" mass="48879">MLHPVSLQPTFSVRTHRLKAQPPALSPSPVLQHCPVLQLCPPALSSSTVPQPCPPALSSSSVLQHCPPALSSSSVLQLCPPALSSSSVLQLCPPAPSSSPVPQHCPPALSSSTVLQPCPPALTEWTQTERGCITLVTVMTDRNSIPPTTTLSNFREKQQEVTGKCFVDTVFWGGVILGNQLELWPMIQAGVAGFKCFLIHSGMEEFPHVTDYDPHSHEASARHRKCPLFSRQQKRLVVTVISHHRSYSTFLQSTPDVIKLEAICRVTQLCLQYQVRCHIVHLSSAKPLKLIQKVRQSGAPLAVETTHHYLRLCSELTTTLKAGHIDMVAWGGISSLQFGNYDTRKRGFELSDVARLLSQKTAQLCSLDSQKGRLAPGYDADLNFDFLNVFVQLTPFLGITLQGVVCATILRGQLVYRDGSFCPEPLGKHLLIPQWKKKIKPSCEV</sequence>
<dbReference type="Gene3D" id="3.20.20.140">
    <property type="entry name" value="Metal-dependent hydrolases"/>
    <property type="match status" value="2"/>
</dbReference>
<dbReference type="PANTHER" id="PTHR43668:SF2">
    <property type="entry name" value="ALLANTOINASE"/>
    <property type="match status" value="1"/>
</dbReference>
<dbReference type="GO" id="GO:0004038">
    <property type="term" value="F:allantoinase activity"/>
    <property type="evidence" value="ECO:0007669"/>
    <property type="project" value="TreeGrafter"/>
</dbReference>
<evidence type="ECO:0000313" key="3">
    <source>
        <dbReference type="Proteomes" id="UP000261600"/>
    </source>
</evidence>
<dbReference type="SUPFAM" id="SSF51556">
    <property type="entry name" value="Metallo-dependent hydrolases"/>
    <property type="match status" value="1"/>
</dbReference>